<feature type="domain" description="Transposon Tn7 transposition protein TnsD C-terminal" evidence="2">
    <location>
        <begin position="210"/>
        <end position="492"/>
    </location>
</feature>
<sequence length="502" mass="56938">MAPIVCIDVAALFGGRMAFVRNCSLVALLPNETIYSWLARAGLISGLATDHDFLLARLGYTGQQLTSIFPPFIVPVSESVGLDIDELIAKNTALPFFKPFIQSDIFQNACANLREGSCIDAYSQFSLLANRIPEPTVLCYCPQCVAQDIKNVGVAYWHVVHQLPWISYCPIHLIKLEHIKRERKLLVLPPQEISGGRDFIHASVKQARLAQDAFSLWSLSLEAFEPVTLRKVYLHGLNTNNLVCQHGSVKQAKWQDSLKNYWLNELPRELVNAIFVGSISKSYPTNLIYQPDAQFHPLKHLLVIQHLFGSLSAFLTCYSNVQELQIRPHYVACEAIERVSPEKTDLLIKQLRNGMSMRQAAKRANVSVGYAKSVAIQNNIQIERRAQFLFATERAQIVSRLKTGEPTASIALKMECSQGAIEQILTQYPEIKEMRIQIRFKKQRDTHRSAVKACLDSLELPTRGKVQKLQRSAYTWLFKHDKEWLYKALPDAIPRINRHQGY</sequence>
<dbReference type="Proteomes" id="UP000258102">
    <property type="component" value="Chromosome 1"/>
</dbReference>
<evidence type="ECO:0000259" key="1">
    <source>
        <dbReference type="Pfam" id="PF06527"/>
    </source>
</evidence>
<protein>
    <recommendedName>
        <fullName evidence="5">Transposon Tn7 transposition protein TnsD C-termianl domain-containing protein</fullName>
    </recommendedName>
</protein>
<evidence type="ECO:0000259" key="2">
    <source>
        <dbReference type="Pfam" id="PF15978"/>
    </source>
</evidence>
<dbReference type="Pfam" id="PF15978">
    <property type="entry name" value="TnsD"/>
    <property type="match status" value="1"/>
</dbReference>
<organism evidence="3 4">
    <name type="scientific">Pseudoalteromonas piscicida</name>
    <dbReference type="NCBI Taxonomy" id="43662"/>
    <lineage>
        <taxon>Bacteria</taxon>
        <taxon>Pseudomonadati</taxon>
        <taxon>Pseudomonadota</taxon>
        <taxon>Gammaproteobacteria</taxon>
        <taxon>Alteromonadales</taxon>
        <taxon>Pseudoalteromonadaceae</taxon>
        <taxon>Pseudoalteromonas</taxon>
    </lineage>
</organism>
<dbReference type="InterPro" id="IPR009492">
    <property type="entry name" value="TniQ"/>
</dbReference>
<dbReference type="Pfam" id="PF06527">
    <property type="entry name" value="TniQ"/>
    <property type="match status" value="1"/>
</dbReference>
<evidence type="ECO:0008006" key="5">
    <source>
        <dbReference type="Google" id="ProtNLM"/>
    </source>
</evidence>
<evidence type="ECO:0000313" key="4">
    <source>
        <dbReference type="Proteomes" id="UP000258102"/>
    </source>
</evidence>
<evidence type="ECO:0000313" key="3">
    <source>
        <dbReference type="EMBL" id="AXR01442.1"/>
    </source>
</evidence>
<proteinExistence type="predicted"/>
<dbReference type="RefSeq" id="WP_088531372.1">
    <property type="nucleotide sequence ID" value="NZ_CP021646.1"/>
</dbReference>
<accession>A0AAD0RF88</accession>
<name>A0AAD0RF88_PSEO7</name>
<dbReference type="AlphaFoldDB" id="A0AAD0RF88"/>
<reference evidence="3 4" key="1">
    <citation type="submission" date="2018-08" db="EMBL/GenBank/DDBJ databases">
        <title>Whole Genome Sequences of Two Pseudoalteromonas piscicida Strains, DE1-A and DE2-A, which Exhibit Strong Antibacterial Activity against Vibrio vulnificus.</title>
        <authorList>
            <person name="Richards G.P."/>
            <person name="Needleman D.S."/>
            <person name="Watson M.A."/>
            <person name="Polson S.W."/>
        </authorList>
    </citation>
    <scope>NUCLEOTIDE SEQUENCE [LARGE SCALE GENOMIC DNA]</scope>
    <source>
        <strain evidence="3 4">DE2-A</strain>
    </source>
</reference>
<dbReference type="EMBL" id="CP031761">
    <property type="protein sequence ID" value="AXR01442.1"/>
    <property type="molecule type" value="Genomic_DNA"/>
</dbReference>
<dbReference type="InterPro" id="IPR032750">
    <property type="entry name" value="TnsD_C"/>
</dbReference>
<gene>
    <name evidence="3" type="ORF">D0511_04685</name>
</gene>
<feature type="domain" description="TniQ" evidence="1">
    <location>
        <begin position="26"/>
        <end position="176"/>
    </location>
</feature>
<dbReference type="KEGG" id="ppis:B1L02_13045"/>